<name>A0A3S3QQN9_9GAMM</name>
<accession>A0A3S3QQN9</accession>
<evidence type="ECO:0000313" key="3">
    <source>
        <dbReference type="Proteomes" id="UP000287563"/>
    </source>
</evidence>
<gene>
    <name evidence="2" type="ORF">EDI28_08610</name>
</gene>
<dbReference type="EMBL" id="RJLM01000002">
    <property type="protein sequence ID" value="RWX56325.1"/>
    <property type="molecule type" value="Genomic_DNA"/>
</dbReference>
<proteinExistence type="predicted"/>
<evidence type="ECO:0000256" key="1">
    <source>
        <dbReference type="SAM" id="MobiDB-lite"/>
    </source>
</evidence>
<evidence type="ECO:0000313" key="2">
    <source>
        <dbReference type="EMBL" id="RWX56325.1"/>
    </source>
</evidence>
<sequence length="409" mass="45016">MSLQGRAQYEARVGIINYLATLDFQKTPSLSSSVLDNFVNDSTITNDIAGLAKKGCSAVLRQTGPGRSVLGAVETVGQKWEQVKKKIIAKLESFFSRLINNLKKKYAEVTWVVSYLSEMAGWLVGTLVRDITHAIPGWGYVQDAADLYKGVKKAVVSASRYFELKSAGKGVMLLDGHPDDIAYWLKNHIGCDAMLGIKDVLVTSGKFAVKMAGDAAGGLGTIIGLLVGALTRIGALVDYIVQRASVDKTLKKARKEKDRVLNKNGLVNDCDAFNKWFSRTLKVTPIFASLVLHAGVAAHPYNFLELINFRGHEISAQRYARGAKYIQKLKEAGGQHIRDYSEGYGLSITSSSAWQNALLKQQLEGGAVIESDLVLPSPDQWRRNAIRRKGTPPSRDQWHRQPIRRKATV</sequence>
<protein>
    <submittedName>
        <fullName evidence="2">Uncharacterized protein</fullName>
    </submittedName>
</protein>
<dbReference type="AlphaFoldDB" id="A0A3S3QQN9"/>
<feature type="region of interest" description="Disordered" evidence="1">
    <location>
        <begin position="385"/>
        <end position="409"/>
    </location>
</feature>
<comment type="caution">
    <text evidence="2">The sequence shown here is derived from an EMBL/GenBank/DDBJ whole genome shotgun (WGS) entry which is preliminary data.</text>
</comment>
<organism evidence="2 3">
    <name type="scientific">Photobacterium chitinilyticum</name>
    <dbReference type="NCBI Taxonomy" id="2485123"/>
    <lineage>
        <taxon>Bacteria</taxon>
        <taxon>Pseudomonadati</taxon>
        <taxon>Pseudomonadota</taxon>
        <taxon>Gammaproteobacteria</taxon>
        <taxon>Vibrionales</taxon>
        <taxon>Vibrionaceae</taxon>
        <taxon>Photobacterium</taxon>
    </lineage>
</organism>
<dbReference type="Proteomes" id="UP000287563">
    <property type="component" value="Unassembled WGS sequence"/>
</dbReference>
<reference evidence="2 3" key="1">
    <citation type="submission" date="2018-11" db="EMBL/GenBank/DDBJ databases">
        <title>Photobacterium sp. BEI247 sp. nov., a marine bacterium isolated from Yongle Blue Hole in the South China Sea.</title>
        <authorList>
            <person name="Wang X."/>
        </authorList>
    </citation>
    <scope>NUCLEOTIDE SEQUENCE [LARGE SCALE GENOMIC DNA]</scope>
    <source>
        <strain evidence="3">BEI247</strain>
    </source>
</reference>
<keyword evidence="3" id="KW-1185">Reference proteome</keyword>